<dbReference type="Pfam" id="PF04294">
    <property type="entry name" value="VanW"/>
    <property type="match status" value="1"/>
</dbReference>
<evidence type="ECO:0000313" key="4">
    <source>
        <dbReference type="EMBL" id="ABY33713.1"/>
    </source>
</evidence>
<proteinExistence type="predicted"/>
<evidence type="ECO:0000259" key="3">
    <source>
        <dbReference type="Pfam" id="PF12229"/>
    </source>
</evidence>
<evidence type="ECO:0000313" key="5">
    <source>
        <dbReference type="Proteomes" id="UP000002008"/>
    </source>
</evidence>
<keyword evidence="5" id="KW-1185">Reference proteome</keyword>
<organism evidence="4 5">
    <name type="scientific">Chloroflexus aurantiacus (strain ATCC 29366 / DSM 635 / J-10-fl)</name>
    <dbReference type="NCBI Taxonomy" id="324602"/>
    <lineage>
        <taxon>Bacteria</taxon>
        <taxon>Bacillati</taxon>
        <taxon>Chloroflexota</taxon>
        <taxon>Chloroflexia</taxon>
        <taxon>Chloroflexales</taxon>
        <taxon>Chloroflexineae</taxon>
        <taxon>Chloroflexaceae</taxon>
        <taxon>Chloroflexus</taxon>
    </lineage>
</organism>
<dbReference type="HOGENOM" id="CLU_011572_0_1_0"/>
<protein>
    <submittedName>
        <fullName evidence="4">VanW family protein</fullName>
    </submittedName>
</protein>
<dbReference type="InterPro" id="IPR052913">
    <property type="entry name" value="Glycopeptide_resist_protein"/>
</dbReference>
<feature type="transmembrane region" description="Helical" evidence="2">
    <location>
        <begin position="57"/>
        <end position="78"/>
    </location>
</feature>
<evidence type="ECO:0000256" key="2">
    <source>
        <dbReference type="SAM" id="Phobius"/>
    </source>
</evidence>
<dbReference type="AlphaFoldDB" id="A9WE53"/>
<feature type="region of interest" description="Disordered" evidence="1">
    <location>
        <begin position="1"/>
        <end position="23"/>
    </location>
</feature>
<dbReference type="Pfam" id="PF12229">
    <property type="entry name" value="PG_binding_4"/>
    <property type="match status" value="1"/>
</dbReference>
<feature type="domain" description="YoaR-like putative peptidoglycan binding" evidence="3">
    <location>
        <begin position="130"/>
        <end position="246"/>
    </location>
</feature>
<dbReference type="Proteomes" id="UP000002008">
    <property type="component" value="Chromosome"/>
</dbReference>
<dbReference type="KEGG" id="cau:Caur_0464"/>
<gene>
    <name evidence="4" type="ordered locus">Caur_0464</name>
</gene>
<dbReference type="STRING" id="324602.Caur_0464"/>
<sequence length="679" mass="74673">MSVQHSQPFNPTHERTDGEVFSPSLPGAVDWPDQVVHPPAVQRGTGRRTRRKVSRGWWWLLLVVLSGLAIVGTGMVFLDRSYAGRILPNVTVRGVAVGNMTREEARAAIEASFAPFLAQPVVLTYSGRSWTPTLAELGVALEIDEALDAALAVGRSANLFTDLQQMSAVWQYGIDIPLRLSIDQDAMQRYLLARVAEVEQPARDAHLMLHGTTVEVAPSAVGRQVLVAETLQEILSAIQDLNPDTVALRTRALEPSLRDDAAFLAQDQIAALLAGPVTLLVDNRPFVWSLDELARMIRVERISDPMGDRLEVSVDHDMVMEKLIALGDSTEVKGTYPRLNWNEGKLEIFQPGKPGKRIDEAQALNAVLEALNKPADQRTVTVNFREIPPPVTADNLDQLGITTLLGVGRSDFTGSAPYRVTNIQAGMRLLHGILIPPGEEFSFNQTIGRIDSSNGFVEGYAIIQNRTQLEWGGGICQDSTTVFRAAFWAGLPITERWGHSFYISWYDRYGFGPYGDGPGMDATIFTGGPDLKFLNDTGGWILMQTMVDTRRNLAEVRLYGPETGRKVLLEGPVITNRTPPPTEPVYVAVPERPVGQPRQSDKARGGMDILFTRIVLGPDGKEIERREFVTRFKPWPDIFEYNPADLGPDGKPLPTPTPPPAEPIPVEQPPVEPPTDATG</sequence>
<name>A9WE53_CHLAA</name>
<dbReference type="PANTHER" id="PTHR35788">
    <property type="entry name" value="EXPORTED PROTEIN-RELATED"/>
    <property type="match status" value="1"/>
</dbReference>
<feature type="region of interest" description="Disordered" evidence="1">
    <location>
        <begin position="638"/>
        <end position="679"/>
    </location>
</feature>
<feature type="compositionally biased region" description="Polar residues" evidence="1">
    <location>
        <begin position="1"/>
        <end position="10"/>
    </location>
</feature>
<keyword evidence="2" id="KW-0812">Transmembrane</keyword>
<keyword evidence="2" id="KW-1133">Transmembrane helix</keyword>
<dbReference type="InterPro" id="IPR022029">
    <property type="entry name" value="YoaR-like_PG-bd"/>
</dbReference>
<dbReference type="InterPro" id="IPR007391">
    <property type="entry name" value="Vancomycin_resist_VanW"/>
</dbReference>
<feature type="compositionally biased region" description="Pro residues" evidence="1">
    <location>
        <begin position="651"/>
        <end position="673"/>
    </location>
</feature>
<evidence type="ECO:0000256" key="1">
    <source>
        <dbReference type="SAM" id="MobiDB-lite"/>
    </source>
</evidence>
<dbReference type="EMBL" id="CP000909">
    <property type="protein sequence ID" value="ABY33713.1"/>
    <property type="molecule type" value="Genomic_DNA"/>
</dbReference>
<dbReference type="PANTHER" id="PTHR35788:SF1">
    <property type="entry name" value="EXPORTED PROTEIN"/>
    <property type="match status" value="1"/>
</dbReference>
<dbReference type="InParanoid" id="A9WE53"/>
<dbReference type="EnsemblBacteria" id="ABY33713">
    <property type="protein sequence ID" value="ABY33713"/>
    <property type="gene ID" value="Caur_0464"/>
</dbReference>
<dbReference type="PATRIC" id="fig|324602.8.peg.527"/>
<dbReference type="eggNOG" id="COG2720">
    <property type="taxonomic scope" value="Bacteria"/>
</dbReference>
<dbReference type="RefSeq" id="WP_012256369.1">
    <property type="nucleotide sequence ID" value="NC_010175.1"/>
</dbReference>
<reference evidence="5" key="1">
    <citation type="journal article" date="2011" name="BMC Genomics">
        <title>Complete genome sequence of the filamentous anoxygenic phototrophic bacterium Chloroflexus aurantiacus.</title>
        <authorList>
            <person name="Tang K.H."/>
            <person name="Barry K."/>
            <person name="Chertkov O."/>
            <person name="Dalin E."/>
            <person name="Han C.S."/>
            <person name="Hauser L.J."/>
            <person name="Honchak B.M."/>
            <person name="Karbach L.E."/>
            <person name="Land M.L."/>
            <person name="Lapidus A."/>
            <person name="Larimer F.W."/>
            <person name="Mikhailova N."/>
            <person name="Pitluck S."/>
            <person name="Pierson B.K."/>
            <person name="Blankenship R.E."/>
        </authorList>
    </citation>
    <scope>NUCLEOTIDE SEQUENCE [LARGE SCALE GENOMIC DNA]</scope>
    <source>
        <strain evidence="5">ATCC 29366 / DSM 635 / J-10-fl</strain>
    </source>
</reference>
<accession>A9WE53</accession>
<keyword evidence="2" id="KW-0472">Membrane</keyword>